<keyword evidence="3" id="KW-0812">Transmembrane</keyword>
<feature type="compositionally biased region" description="Low complexity" evidence="2">
    <location>
        <begin position="702"/>
        <end position="716"/>
    </location>
</feature>
<feature type="region of interest" description="Disordered" evidence="2">
    <location>
        <begin position="666"/>
        <end position="721"/>
    </location>
</feature>
<feature type="region of interest" description="Disordered" evidence="2">
    <location>
        <begin position="538"/>
        <end position="565"/>
    </location>
</feature>
<keyword evidence="3" id="KW-1133">Transmembrane helix</keyword>
<feature type="region of interest" description="Disordered" evidence="2">
    <location>
        <begin position="957"/>
        <end position="976"/>
    </location>
</feature>
<feature type="compositionally biased region" description="Basic and acidic residues" evidence="2">
    <location>
        <begin position="1233"/>
        <end position="1254"/>
    </location>
</feature>
<dbReference type="Proteomes" id="UP000315003">
    <property type="component" value="Chromosome"/>
</dbReference>
<evidence type="ECO:0000256" key="1">
    <source>
        <dbReference type="SAM" id="Coils"/>
    </source>
</evidence>
<feature type="compositionally biased region" description="Low complexity" evidence="2">
    <location>
        <begin position="1013"/>
        <end position="1210"/>
    </location>
</feature>
<organism evidence="4 5">
    <name type="scientific">Stieleria bergensis</name>
    <dbReference type="NCBI Taxonomy" id="2528025"/>
    <lineage>
        <taxon>Bacteria</taxon>
        <taxon>Pseudomonadati</taxon>
        <taxon>Planctomycetota</taxon>
        <taxon>Planctomycetia</taxon>
        <taxon>Pirellulales</taxon>
        <taxon>Pirellulaceae</taxon>
        <taxon>Stieleria</taxon>
    </lineage>
</organism>
<name>A0A517SUT6_9BACT</name>
<accession>A0A517SUT6</accession>
<feature type="compositionally biased region" description="Basic and acidic residues" evidence="2">
    <location>
        <begin position="775"/>
        <end position="802"/>
    </location>
</feature>
<feature type="coiled-coil region" evidence="1">
    <location>
        <begin position="596"/>
        <end position="623"/>
    </location>
</feature>
<keyword evidence="5" id="KW-1185">Reference proteome</keyword>
<evidence type="ECO:0000256" key="2">
    <source>
        <dbReference type="SAM" id="MobiDB-lite"/>
    </source>
</evidence>
<feature type="transmembrane region" description="Helical" evidence="3">
    <location>
        <begin position="46"/>
        <end position="66"/>
    </location>
</feature>
<keyword evidence="3" id="KW-0472">Membrane</keyword>
<feature type="compositionally biased region" description="Low complexity" evidence="2">
    <location>
        <begin position="666"/>
        <end position="690"/>
    </location>
</feature>
<protein>
    <recommendedName>
        <fullName evidence="6">Immunoglobulin G-binding protein A</fullName>
    </recommendedName>
</protein>
<feature type="compositionally biased region" description="Low complexity" evidence="2">
    <location>
        <begin position="540"/>
        <end position="562"/>
    </location>
</feature>
<feature type="transmembrane region" description="Helical" evidence="3">
    <location>
        <begin position="171"/>
        <end position="189"/>
    </location>
</feature>
<evidence type="ECO:0008006" key="6">
    <source>
        <dbReference type="Google" id="ProtNLM"/>
    </source>
</evidence>
<reference evidence="4 5" key="1">
    <citation type="submission" date="2019-02" db="EMBL/GenBank/DDBJ databases">
        <title>Deep-cultivation of Planctomycetes and their phenomic and genomic characterization uncovers novel biology.</title>
        <authorList>
            <person name="Wiegand S."/>
            <person name="Jogler M."/>
            <person name="Boedeker C."/>
            <person name="Pinto D."/>
            <person name="Vollmers J."/>
            <person name="Rivas-Marin E."/>
            <person name="Kohn T."/>
            <person name="Peeters S.H."/>
            <person name="Heuer A."/>
            <person name="Rast P."/>
            <person name="Oberbeckmann S."/>
            <person name="Bunk B."/>
            <person name="Jeske O."/>
            <person name="Meyerdierks A."/>
            <person name="Storesund J.E."/>
            <person name="Kallscheuer N."/>
            <person name="Luecker S."/>
            <person name="Lage O.M."/>
            <person name="Pohl T."/>
            <person name="Merkel B.J."/>
            <person name="Hornburger P."/>
            <person name="Mueller R.-W."/>
            <person name="Bruemmer F."/>
            <person name="Labrenz M."/>
            <person name="Spormann A.M."/>
            <person name="Op den Camp H."/>
            <person name="Overmann J."/>
            <person name="Amann R."/>
            <person name="Jetten M.S.M."/>
            <person name="Mascher T."/>
            <person name="Medema M.H."/>
            <person name="Devos D.P."/>
            <person name="Kaster A.-K."/>
            <person name="Ovreas L."/>
            <person name="Rohde M."/>
            <person name="Galperin M.Y."/>
            <person name="Jogler C."/>
        </authorList>
    </citation>
    <scope>NUCLEOTIDE SEQUENCE [LARGE SCALE GENOMIC DNA]</scope>
    <source>
        <strain evidence="4 5">SV_7m_r</strain>
    </source>
</reference>
<evidence type="ECO:0000256" key="3">
    <source>
        <dbReference type="SAM" id="Phobius"/>
    </source>
</evidence>
<feature type="region of interest" description="Disordered" evidence="2">
    <location>
        <begin position="775"/>
        <end position="830"/>
    </location>
</feature>
<keyword evidence="1" id="KW-0175">Coiled coil</keyword>
<dbReference type="OrthoDB" id="221248at2"/>
<gene>
    <name evidence="4" type="ORF">SV7mr_23860</name>
</gene>
<feature type="compositionally biased region" description="Low complexity" evidence="2">
    <location>
        <begin position="803"/>
        <end position="822"/>
    </location>
</feature>
<feature type="transmembrane region" description="Helical" evidence="3">
    <location>
        <begin position="78"/>
        <end position="97"/>
    </location>
</feature>
<sequence>MEFETNAAENQLSFDLNQVSPVRPEVGRSGRVHQELHRVRAKSRALHFWVLLVVFSLLAAGLAGLVQLAARDDAMEPLTANLLSAIILVISVTYAWITSRQQAKSLSQTALQIETRFPELGERLLTVADHPIDQEMDDSSPSFLLSNVVNQTYEHLAINDWQRVISSSGLLFARFAGCVAFLLATWLCFGNTQPPVTKLASAPTETPQSVSLPELLVEVDPGDTAIRRRSSLAVTARFNRDVPASGTLITTDASGVTQSYTMNRNLSDPVLGGYLPTINVPLTYRIETENWNSDDYQIEIYQHPELLRSDAILEFPSYASRADRTVEDTVKVTVPAGTKVTWNLLLNKQVASCQLLSESGDAESCLEAKTQSGVFDGVDTPTLYSFVVTPSDSQAWQLELVDADGRTNEQSVTLSIQVLPNNPPKIKLTAAGDRTVSALQEAIIEAKITDDYGVHEAGITYTFGDQEPVDVPFSASASGEINGQTKLDFESFQAEPGDLLTYHVWAKDIGPDGKSRRTDGSMFFIDVRPFEEIYRPGDPAEQQQQQQQSESQSESQAQQAEEAANEQKEIISAIWNLMRQQMRGIEPNEEDLQVISDAQSAGIEKLEEIVQNLQDESSQAFAADARKAMLSTLDALAQPELSDAKRSAQQAYSNLLKLRSNEFQVSQQQQQQSQSSSSSSQAQRQQQIEQLELDQEQERFETQSQAETQTEEQQQASEDRQVLSRLRELAVRSEDLAKALAELQSALEQAETEEEKDEIQRRLERLRQQQQEMLRAADELESRMRNEENRERMQDQADHLQESRQQMQQAAQATEQQDTSAALAAGRRAEENLADLTEQFRRQTAGAFDQALRDMQQQAQDLLDQQNEISDALGQEAEQEKPGLRTEKTSEASPDEIEAQANKLDQLVERIEDTVAQAAESEPLLAEQLYRSARDARKSEADRQLRTAAELVRRGFTPEAKEYQEEATDAIENLKQEIDEAAESILGDSTEGLRRASAALDQLTRDVDSELRQNAPAIANQPANNPSGEQQAQNPDGQNPQGQNPQGQNPQGQTPQGQTPQGQTPQGQNPQGQNPQGQNPQGQNPQGQNPQGQNPQGQNPQGQNPQGQNPQGQNPQGQNPQGQNPQGQNPQGQNPQGQNPQGQNPQGQNPQGQNPQGQNPQGQNPQGQNPQGQNPQGQNPQGQPQQGQGRPGPGLRQEQPSSEQQTTEQQTTERGDRAAPSSPERQPGPFTGDFREWSESMRDIEEMVGDPEFRNRANAIRDRVREMRAEMKKHASGPKWNLIEDLVAEPMRELNRDVRSELLRRTAEKNELVPIDRDPVPEQFSDAVKQYYENLGRARPAGSTSVGGQP</sequence>
<feature type="region of interest" description="Disordered" evidence="2">
    <location>
        <begin position="1004"/>
        <end position="1254"/>
    </location>
</feature>
<feature type="region of interest" description="Disordered" evidence="2">
    <location>
        <begin position="866"/>
        <end position="901"/>
    </location>
</feature>
<feature type="compositionally biased region" description="Basic and acidic residues" evidence="2">
    <location>
        <begin position="878"/>
        <end position="890"/>
    </location>
</feature>
<dbReference type="EMBL" id="CP036272">
    <property type="protein sequence ID" value="QDT59873.1"/>
    <property type="molecule type" value="Genomic_DNA"/>
</dbReference>
<proteinExistence type="predicted"/>
<evidence type="ECO:0000313" key="4">
    <source>
        <dbReference type="EMBL" id="QDT59873.1"/>
    </source>
</evidence>
<evidence type="ECO:0000313" key="5">
    <source>
        <dbReference type="Proteomes" id="UP000315003"/>
    </source>
</evidence>